<dbReference type="HOGENOM" id="CLU_2522113_0_0_7"/>
<dbReference type="KEGG" id="dbr:Deba_2652"/>
<accession>E1QKB3</accession>
<evidence type="ECO:0000313" key="2">
    <source>
        <dbReference type="Proteomes" id="UP000009047"/>
    </source>
</evidence>
<dbReference type="Proteomes" id="UP000009047">
    <property type="component" value="Chromosome"/>
</dbReference>
<dbReference type="STRING" id="644282.Deba_2652"/>
<protein>
    <submittedName>
        <fullName evidence="1">Uncharacterized protein</fullName>
    </submittedName>
</protein>
<dbReference type="OrthoDB" id="5534431at2"/>
<reference evidence="1 2" key="1">
    <citation type="journal article" date="2010" name="Stand. Genomic Sci.">
        <title>Complete genome sequence of Desulfarculus baarsii type strain (2st14).</title>
        <authorList>
            <person name="Sun H."/>
            <person name="Spring S."/>
            <person name="Lapidus A."/>
            <person name="Davenport K."/>
            <person name="Del Rio T.G."/>
            <person name="Tice H."/>
            <person name="Nolan M."/>
            <person name="Copeland A."/>
            <person name="Cheng J.F."/>
            <person name="Lucas S."/>
            <person name="Tapia R."/>
            <person name="Goodwin L."/>
            <person name="Pitluck S."/>
            <person name="Ivanova N."/>
            <person name="Pagani I."/>
            <person name="Mavromatis K."/>
            <person name="Ovchinnikova G."/>
            <person name="Pati A."/>
            <person name="Chen A."/>
            <person name="Palaniappan K."/>
            <person name="Hauser L."/>
            <person name="Chang Y.J."/>
            <person name="Jeffries C.D."/>
            <person name="Detter J.C."/>
            <person name="Han C."/>
            <person name="Rohde M."/>
            <person name="Brambilla E."/>
            <person name="Goker M."/>
            <person name="Woyke T."/>
            <person name="Bristow J."/>
            <person name="Eisen J.A."/>
            <person name="Markowitz V."/>
            <person name="Hugenholtz P."/>
            <person name="Kyrpides N.C."/>
            <person name="Klenk H.P."/>
            <person name="Land M."/>
        </authorList>
    </citation>
    <scope>NUCLEOTIDE SEQUENCE [LARGE SCALE GENOMIC DNA]</scope>
    <source>
        <strain evidence="2">ATCC 33931 / DSM 2075 / LMG 7858 / VKM B-1802 / 2st14</strain>
    </source>
</reference>
<organism evidence="1 2">
    <name type="scientific">Desulfarculus baarsii (strain ATCC 33931 / DSM 2075 / LMG 7858 / VKM B-1802 / 2st14)</name>
    <dbReference type="NCBI Taxonomy" id="644282"/>
    <lineage>
        <taxon>Bacteria</taxon>
        <taxon>Pseudomonadati</taxon>
        <taxon>Thermodesulfobacteriota</taxon>
        <taxon>Desulfarculia</taxon>
        <taxon>Desulfarculales</taxon>
        <taxon>Desulfarculaceae</taxon>
        <taxon>Desulfarculus</taxon>
    </lineage>
</organism>
<dbReference type="EMBL" id="CP002085">
    <property type="protein sequence ID" value="ADK86006.1"/>
    <property type="molecule type" value="Genomic_DNA"/>
</dbReference>
<gene>
    <name evidence="1" type="ordered locus">Deba_2652</name>
</gene>
<evidence type="ECO:0000313" key="1">
    <source>
        <dbReference type="EMBL" id="ADK86006.1"/>
    </source>
</evidence>
<name>E1QKB3_DESB2</name>
<proteinExistence type="predicted"/>
<keyword evidence="2" id="KW-1185">Reference proteome</keyword>
<sequence>MYMPQCTDSLGPKMVLGPDKKLGIVRDTSFQPFRPTSERFEIVLDQPAKTLAISLRLVYSLRPGDEMVIHHWRRDLDVRAVSPK</sequence>
<dbReference type="AlphaFoldDB" id="E1QKB3"/>